<dbReference type="PROSITE" id="PS51352">
    <property type="entry name" value="THIOREDOXIN_2"/>
    <property type="match status" value="1"/>
</dbReference>
<dbReference type="AlphaFoldDB" id="W2QPV8"/>
<dbReference type="RefSeq" id="XP_008900291.1">
    <property type="nucleotide sequence ID" value="XM_008902043.1"/>
</dbReference>
<evidence type="ECO:0000259" key="3">
    <source>
        <dbReference type="PROSITE" id="PS51465"/>
    </source>
</evidence>
<feature type="domain" description="Kazal-like" evidence="3">
    <location>
        <begin position="34"/>
        <end position="83"/>
    </location>
</feature>
<dbReference type="Gene3D" id="3.30.60.30">
    <property type="match status" value="1"/>
</dbReference>
<dbReference type="SUPFAM" id="SSF52833">
    <property type="entry name" value="Thioredoxin-like"/>
    <property type="match status" value="1"/>
</dbReference>
<dbReference type="InterPro" id="IPR013766">
    <property type="entry name" value="Thioredoxin_domain"/>
</dbReference>
<dbReference type="CDD" id="cd00104">
    <property type="entry name" value="KAZAL_FS"/>
    <property type="match status" value="1"/>
</dbReference>
<evidence type="ECO:0000256" key="1">
    <source>
        <dbReference type="SAM" id="SignalP"/>
    </source>
</evidence>
<dbReference type="SMART" id="SM00280">
    <property type="entry name" value="KAZAL"/>
    <property type="match status" value="1"/>
</dbReference>
<reference evidence="4 5" key="2">
    <citation type="submission" date="2013-11" db="EMBL/GenBank/DDBJ databases">
        <title>The Genome Sequence of Phytophthora parasitica INRA-310.</title>
        <authorList>
            <consortium name="The Broad Institute Genomics Platform"/>
            <person name="Russ C."/>
            <person name="Tyler B."/>
            <person name="Panabieres F."/>
            <person name="Shan W."/>
            <person name="Tripathy S."/>
            <person name="Grunwald N."/>
            <person name="Machado M."/>
            <person name="Johnson C.S."/>
            <person name="Arredondo F."/>
            <person name="Hong C."/>
            <person name="Coffey M."/>
            <person name="Young S.K."/>
            <person name="Zeng Q."/>
            <person name="Gargeya S."/>
            <person name="Fitzgerald M."/>
            <person name="Abouelleil A."/>
            <person name="Alvarado L."/>
            <person name="Chapman S.B."/>
            <person name="Gainer-Dewar J."/>
            <person name="Goldberg J."/>
            <person name="Griggs A."/>
            <person name="Gujja S."/>
            <person name="Hansen M."/>
            <person name="Howarth C."/>
            <person name="Imamovic A."/>
            <person name="Ireland A."/>
            <person name="Larimer J."/>
            <person name="McCowan C."/>
            <person name="Murphy C."/>
            <person name="Pearson M."/>
            <person name="Poon T.W."/>
            <person name="Priest M."/>
            <person name="Roberts A."/>
            <person name="Saif S."/>
            <person name="Shea T."/>
            <person name="Sykes S."/>
            <person name="Wortman J."/>
            <person name="Nusbaum C."/>
            <person name="Birren B."/>
        </authorList>
    </citation>
    <scope>NUCLEOTIDE SEQUENCE [LARGE SCALE GENOMIC DNA]</scope>
    <source>
        <strain evidence="4 5">INRA-310</strain>
    </source>
</reference>
<dbReference type="PROSITE" id="PS51465">
    <property type="entry name" value="KAZAL_2"/>
    <property type="match status" value="1"/>
</dbReference>
<dbReference type="STRING" id="761204.W2QPV8"/>
<accession>W2QPV8</accession>
<dbReference type="InterPro" id="IPR012936">
    <property type="entry name" value="Erv_C"/>
</dbReference>
<feature type="domain" description="Thioredoxin" evidence="2">
    <location>
        <begin position="138"/>
        <end position="323"/>
    </location>
</feature>
<dbReference type="Pfam" id="PF07970">
    <property type="entry name" value="COPIIcoated_ERV"/>
    <property type="match status" value="1"/>
</dbReference>
<keyword evidence="1" id="KW-0732">Signal</keyword>
<dbReference type="OrthoDB" id="72053at2759"/>
<organism evidence="4 5">
    <name type="scientific">Phytophthora nicotianae (strain INRA-310)</name>
    <name type="common">Phytophthora parasitica</name>
    <dbReference type="NCBI Taxonomy" id="761204"/>
    <lineage>
        <taxon>Eukaryota</taxon>
        <taxon>Sar</taxon>
        <taxon>Stramenopiles</taxon>
        <taxon>Oomycota</taxon>
        <taxon>Peronosporomycetes</taxon>
        <taxon>Peronosporales</taxon>
        <taxon>Peronosporaceae</taxon>
        <taxon>Phytophthora</taxon>
    </lineage>
</organism>
<dbReference type="PANTHER" id="PTHR10984">
    <property type="entry name" value="ENDOPLASMIC RETICULUM-GOLGI INTERMEDIATE COMPARTMENT PROTEIN"/>
    <property type="match status" value="1"/>
</dbReference>
<dbReference type="InterPro" id="IPR036058">
    <property type="entry name" value="Kazal_dom_sf"/>
</dbReference>
<feature type="chain" id="PRO_5004822816" description="Kazal-like domain-containing protein" evidence="1">
    <location>
        <begin position="28"/>
        <end position="436"/>
    </location>
</feature>
<dbReference type="InterPro" id="IPR045888">
    <property type="entry name" value="Erv"/>
</dbReference>
<evidence type="ECO:0000313" key="4">
    <source>
        <dbReference type="EMBL" id="ETN14549.1"/>
    </source>
</evidence>
<dbReference type="Gene3D" id="3.40.30.10">
    <property type="entry name" value="Glutaredoxin"/>
    <property type="match status" value="1"/>
</dbReference>
<evidence type="ECO:0008006" key="6">
    <source>
        <dbReference type="Google" id="ProtNLM"/>
    </source>
</evidence>
<proteinExistence type="predicted"/>
<feature type="signal peptide" evidence="1">
    <location>
        <begin position="1"/>
        <end position="27"/>
    </location>
</feature>
<dbReference type="VEuPathDB" id="FungiDB:PPTG_22149"/>
<reference evidence="5" key="1">
    <citation type="submission" date="2011-12" db="EMBL/GenBank/DDBJ databases">
        <authorList>
            <consortium name="The Broad Institute Genome Sequencing Platform"/>
            <person name="Russ C."/>
            <person name="Tyler B."/>
            <person name="Panabieres F."/>
            <person name="Shan W."/>
            <person name="Tripathy S."/>
            <person name="Grunwald N."/>
            <person name="Machado M."/>
            <person name="Young S.K."/>
            <person name="Zeng Q."/>
            <person name="Gargeya S."/>
            <person name="Fitzgerald M."/>
            <person name="Haas B."/>
            <person name="Abouelleil A."/>
            <person name="Alvarado L."/>
            <person name="Arachchi H.M."/>
            <person name="Berlin A."/>
            <person name="Chapman S.B."/>
            <person name="Gearin G."/>
            <person name="Goldberg J."/>
            <person name="Griggs A."/>
            <person name="Gujja S."/>
            <person name="Hansen M."/>
            <person name="Heiman D."/>
            <person name="Howarth C."/>
            <person name="Larimer J."/>
            <person name="Lui A."/>
            <person name="MacDonald P.J.P."/>
            <person name="McCowen C."/>
            <person name="Montmayeur A."/>
            <person name="Murphy C."/>
            <person name="Neiman D."/>
            <person name="Pearson M."/>
            <person name="Priest M."/>
            <person name="Roberts A."/>
            <person name="Saif S."/>
            <person name="Shea T."/>
            <person name="Sisk P."/>
            <person name="Stolte C."/>
            <person name="Sykes S."/>
            <person name="Wortman J."/>
            <person name="Nusbaum C."/>
            <person name="Birren B."/>
        </authorList>
    </citation>
    <scope>NUCLEOTIDE SEQUENCE [LARGE SCALE GENOMIC DNA]</scope>
    <source>
        <strain evidence="5">INRA-310</strain>
    </source>
</reference>
<dbReference type="InterPro" id="IPR002350">
    <property type="entry name" value="Kazal_dom"/>
</dbReference>
<dbReference type="GeneID" id="20190748"/>
<dbReference type="InterPro" id="IPR036249">
    <property type="entry name" value="Thioredoxin-like_sf"/>
</dbReference>
<name>W2QPV8_PHYN3</name>
<dbReference type="Proteomes" id="UP000018817">
    <property type="component" value="Unassembled WGS sequence"/>
</dbReference>
<dbReference type="EMBL" id="KI669572">
    <property type="protein sequence ID" value="ETN14549.1"/>
    <property type="molecule type" value="Genomic_DNA"/>
</dbReference>
<dbReference type="GO" id="GO:0030134">
    <property type="term" value="C:COPII-coated ER to Golgi transport vesicle"/>
    <property type="evidence" value="ECO:0007669"/>
    <property type="project" value="TreeGrafter"/>
</dbReference>
<gene>
    <name evidence="4" type="ORF">PPTG_22149</name>
</gene>
<dbReference type="SUPFAM" id="SSF100895">
    <property type="entry name" value="Kazal-type serine protease inhibitors"/>
    <property type="match status" value="1"/>
</dbReference>
<protein>
    <recommendedName>
        <fullName evidence="6">Kazal-like domain-containing protein</fullName>
    </recommendedName>
</protein>
<sequence>MGLKTMNVKTLAMSALAALLLLSGASAMFEEKQIDPEDLCPTRCTREYIPICGSDGVTYANKCLFKTVPEDLKVDTYSGRFFSLLPFAIMGLLLHQEDRLRVNFTVSLFNVPCSVASVDLEDRMGQRFTNLTRHIRHIRLAADRSSNEVQRLDEVVIDNHEKGIPVWGDVHRDTKVQYSTPLTTKNFDDFMAIIELVLVTFYAPWCPFCHQLHPEWECTSAQLQDHPEYSEMVRMTSVDCTDPEAHVHALYLQRTAQDRAPIIVPGPMFSRHLEPDADWAEEMNVNNDRLGLPWPTVAVEGCEISGSISVNRVPGVLVFTARSDDTSFNAQAIDVSHVVNHFFFSKVRRTDNLFKGGSHMLAEPSNRFPLDTKMYMIESENVTVQHFLNVVGFGNQDNSWKTQLQQRSYEFSATTTQYEDKTPYALFTFDISPLVV</sequence>
<dbReference type="Pfam" id="PF00085">
    <property type="entry name" value="Thioredoxin"/>
    <property type="match status" value="1"/>
</dbReference>
<dbReference type="PANTHER" id="PTHR10984:SF37">
    <property type="entry name" value="PROTEIN DISULFIDE-ISOMERASE 5-3"/>
    <property type="match status" value="1"/>
</dbReference>
<evidence type="ECO:0000259" key="2">
    <source>
        <dbReference type="PROSITE" id="PS51352"/>
    </source>
</evidence>
<dbReference type="CDD" id="cd02961">
    <property type="entry name" value="PDI_a_family"/>
    <property type="match status" value="1"/>
</dbReference>
<evidence type="ECO:0000313" key="5">
    <source>
        <dbReference type="Proteomes" id="UP000018817"/>
    </source>
</evidence>
<dbReference type="GO" id="GO:0005783">
    <property type="term" value="C:endoplasmic reticulum"/>
    <property type="evidence" value="ECO:0007669"/>
    <property type="project" value="TreeGrafter"/>
</dbReference>
<dbReference type="Pfam" id="PF00050">
    <property type="entry name" value="Kazal_1"/>
    <property type="match status" value="1"/>
</dbReference>